<organism evidence="1">
    <name type="scientific">viral metagenome</name>
    <dbReference type="NCBI Taxonomy" id="1070528"/>
    <lineage>
        <taxon>unclassified sequences</taxon>
        <taxon>metagenomes</taxon>
        <taxon>organismal metagenomes</taxon>
    </lineage>
</organism>
<evidence type="ECO:0000313" key="1">
    <source>
        <dbReference type="EMBL" id="QHT03886.1"/>
    </source>
</evidence>
<sequence length="69" mass="7870">MGKKRSAAKKFCGCIKKVRKTLKARKGSSKESGAIAVCTTRLLWPHGKTLRKVRCDKVPRLLTQKRRHH</sequence>
<protein>
    <submittedName>
        <fullName evidence="1">Uncharacterized protein</fullName>
    </submittedName>
</protein>
<accession>A0A6C0CGI7</accession>
<name>A0A6C0CGI7_9ZZZZ</name>
<proteinExistence type="predicted"/>
<dbReference type="AlphaFoldDB" id="A0A6C0CGI7"/>
<dbReference type="EMBL" id="MN739420">
    <property type="protein sequence ID" value="QHT03886.1"/>
    <property type="molecule type" value="Genomic_DNA"/>
</dbReference>
<reference evidence="1" key="1">
    <citation type="journal article" date="2020" name="Nature">
        <title>Giant virus diversity and host interactions through global metagenomics.</title>
        <authorList>
            <person name="Schulz F."/>
            <person name="Roux S."/>
            <person name="Paez-Espino D."/>
            <person name="Jungbluth S."/>
            <person name="Walsh D.A."/>
            <person name="Denef V.J."/>
            <person name="McMahon K.D."/>
            <person name="Konstantinidis K.T."/>
            <person name="Eloe-Fadrosh E.A."/>
            <person name="Kyrpides N.C."/>
            <person name="Woyke T."/>
        </authorList>
    </citation>
    <scope>NUCLEOTIDE SEQUENCE</scope>
    <source>
        <strain evidence="1">GVMAG-M-3300021137-6</strain>
    </source>
</reference>